<evidence type="ECO:0008006" key="3">
    <source>
        <dbReference type="Google" id="ProtNLM"/>
    </source>
</evidence>
<feature type="non-terminal residue" evidence="1">
    <location>
        <position position="1"/>
    </location>
</feature>
<organism evidence="1 2">
    <name type="scientific">Paenibacillus alginolyticus</name>
    <dbReference type="NCBI Taxonomy" id="59839"/>
    <lineage>
        <taxon>Bacteria</taxon>
        <taxon>Bacillati</taxon>
        <taxon>Bacillota</taxon>
        <taxon>Bacilli</taxon>
        <taxon>Bacillales</taxon>
        <taxon>Paenibacillaceae</taxon>
        <taxon>Paenibacillus</taxon>
    </lineage>
</organism>
<reference evidence="1 2" key="1">
    <citation type="submission" date="2022-05" db="EMBL/GenBank/DDBJ databases">
        <title>Genome Sequencing of Bee-Associated Microbes.</title>
        <authorList>
            <person name="Dunlap C."/>
        </authorList>
    </citation>
    <scope>NUCLEOTIDE SEQUENCE [LARGE SCALE GENOMIC DNA]</scope>
    <source>
        <strain evidence="1 2">NRRL B-14421</strain>
    </source>
</reference>
<gene>
    <name evidence="1" type="ORF">M5X19_24820</name>
</gene>
<dbReference type="Proteomes" id="UP001527099">
    <property type="component" value="Unassembled WGS sequence"/>
</dbReference>
<name>A0ABT4GIR4_9BACL</name>
<accession>A0ABT4GIR4</accession>
<evidence type="ECO:0000313" key="1">
    <source>
        <dbReference type="EMBL" id="MCY9696105.1"/>
    </source>
</evidence>
<proteinExistence type="predicted"/>
<protein>
    <recommendedName>
        <fullName evidence="3">BIG2 domain-containing protein</fullName>
    </recommendedName>
</protein>
<evidence type="ECO:0000313" key="2">
    <source>
        <dbReference type="Proteomes" id="UP001527099"/>
    </source>
</evidence>
<dbReference type="EMBL" id="JAMDMX010000089">
    <property type="protein sequence ID" value="MCY9696105.1"/>
    <property type="molecule type" value="Genomic_DNA"/>
</dbReference>
<comment type="caution">
    <text evidence="1">The sequence shown here is derived from an EMBL/GenBank/DDBJ whole genome shotgun (WGS) entry which is preliminary data.</text>
</comment>
<keyword evidence="2" id="KW-1185">Reference proteome</keyword>
<dbReference type="Gene3D" id="2.60.40.1080">
    <property type="match status" value="1"/>
</dbReference>
<sequence>NTSGDAIAIPAGRVISASSSDQNVAKVAQNGGDIIVVGNKAGKATITVVYKLANGSTKDETVAVNVKADQVVAAAVTADGSNDITMPTVTPVTVAANTLLPNLKIVDNYGVEYTDAELVRYADLLGVQYVVTDVKGGTVTVNADRTITIGAGVTEFNIKAIANGKSVTTLVN</sequence>